<dbReference type="EMBL" id="JH816837">
    <property type="protein sequence ID" value="EKC40116.1"/>
    <property type="molecule type" value="Genomic_DNA"/>
</dbReference>
<reference evidence="2" key="1">
    <citation type="journal article" date="2012" name="Nature">
        <title>The oyster genome reveals stress adaptation and complexity of shell formation.</title>
        <authorList>
            <person name="Zhang G."/>
            <person name="Fang X."/>
            <person name="Guo X."/>
            <person name="Li L."/>
            <person name="Luo R."/>
            <person name="Xu F."/>
            <person name="Yang P."/>
            <person name="Zhang L."/>
            <person name="Wang X."/>
            <person name="Qi H."/>
            <person name="Xiong Z."/>
            <person name="Que H."/>
            <person name="Xie Y."/>
            <person name="Holland P.W."/>
            <person name="Paps J."/>
            <person name="Zhu Y."/>
            <person name="Wu F."/>
            <person name="Chen Y."/>
            <person name="Wang J."/>
            <person name="Peng C."/>
            <person name="Meng J."/>
            <person name="Yang L."/>
            <person name="Liu J."/>
            <person name="Wen B."/>
            <person name="Zhang N."/>
            <person name="Huang Z."/>
            <person name="Zhu Q."/>
            <person name="Feng Y."/>
            <person name="Mount A."/>
            <person name="Hedgecock D."/>
            <person name="Xu Z."/>
            <person name="Liu Y."/>
            <person name="Domazet-Loso T."/>
            <person name="Du Y."/>
            <person name="Sun X."/>
            <person name="Zhang S."/>
            <person name="Liu B."/>
            <person name="Cheng P."/>
            <person name="Jiang X."/>
            <person name="Li J."/>
            <person name="Fan D."/>
            <person name="Wang W."/>
            <person name="Fu W."/>
            <person name="Wang T."/>
            <person name="Wang B."/>
            <person name="Zhang J."/>
            <person name="Peng Z."/>
            <person name="Li Y."/>
            <person name="Li N."/>
            <person name="Wang J."/>
            <person name="Chen M."/>
            <person name="He Y."/>
            <person name="Tan F."/>
            <person name="Song X."/>
            <person name="Zheng Q."/>
            <person name="Huang R."/>
            <person name="Yang H."/>
            <person name="Du X."/>
            <person name="Chen L."/>
            <person name="Yang M."/>
            <person name="Gaffney P.M."/>
            <person name="Wang S."/>
            <person name="Luo L."/>
            <person name="She Z."/>
            <person name="Ming Y."/>
            <person name="Huang W."/>
            <person name="Zhang S."/>
            <person name="Huang B."/>
            <person name="Zhang Y."/>
            <person name="Qu T."/>
            <person name="Ni P."/>
            <person name="Miao G."/>
            <person name="Wang J."/>
            <person name="Wang Q."/>
            <person name="Steinberg C.E."/>
            <person name="Wang H."/>
            <person name="Li N."/>
            <person name="Qian L."/>
            <person name="Zhang G."/>
            <person name="Li Y."/>
            <person name="Yang H."/>
            <person name="Liu X."/>
            <person name="Wang J."/>
            <person name="Yin Y."/>
            <person name="Wang J."/>
        </authorList>
    </citation>
    <scope>NUCLEOTIDE SEQUENCE [LARGE SCALE GENOMIC DNA]</scope>
    <source>
        <strain evidence="2">05x7-T-G4-1.051#20</strain>
    </source>
</reference>
<name>K1RYL4_MAGGI</name>
<dbReference type="PANTHER" id="PTHR34415">
    <property type="entry name" value="INTEGRASE CATALYTIC DOMAIN-CONTAINING PROTEIN"/>
    <property type="match status" value="1"/>
</dbReference>
<accession>K1RYL4</accession>
<evidence type="ECO:0000256" key="1">
    <source>
        <dbReference type="SAM" id="MobiDB-lite"/>
    </source>
</evidence>
<organism evidence="2">
    <name type="scientific">Magallana gigas</name>
    <name type="common">Pacific oyster</name>
    <name type="synonym">Crassostrea gigas</name>
    <dbReference type="NCBI Taxonomy" id="29159"/>
    <lineage>
        <taxon>Eukaryota</taxon>
        <taxon>Metazoa</taxon>
        <taxon>Spiralia</taxon>
        <taxon>Lophotrochozoa</taxon>
        <taxon>Mollusca</taxon>
        <taxon>Bivalvia</taxon>
        <taxon>Autobranchia</taxon>
        <taxon>Pteriomorphia</taxon>
        <taxon>Ostreida</taxon>
        <taxon>Ostreoidea</taxon>
        <taxon>Ostreidae</taxon>
        <taxon>Magallana</taxon>
    </lineage>
</organism>
<gene>
    <name evidence="2" type="ORF">CGI_10021061</name>
</gene>
<feature type="compositionally biased region" description="Polar residues" evidence="1">
    <location>
        <begin position="1"/>
        <end position="14"/>
    </location>
</feature>
<evidence type="ECO:0000313" key="2">
    <source>
        <dbReference type="EMBL" id="EKC40116.1"/>
    </source>
</evidence>
<dbReference type="InParanoid" id="K1RYL4"/>
<dbReference type="AlphaFoldDB" id="K1RYL4"/>
<dbReference type="HOGENOM" id="CLU_736193_0_0_1"/>
<feature type="region of interest" description="Disordered" evidence="1">
    <location>
        <begin position="1"/>
        <end position="24"/>
    </location>
</feature>
<protein>
    <submittedName>
        <fullName evidence="2">Uncharacterized protein</fullName>
    </submittedName>
</protein>
<proteinExistence type="predicted"/>
<dbReference type="PANTHER" id="PTHR34415:SF1">
    <property type="entry name" value="INTEGRASE CATALYTIC DOMAIN-CONTAINING PROTEIN"/>
    <property type="match status" value="1"/>
</dbReference>
<sequence>MSQSSVLSSASTIPPSIIDQDDNDFNDELSHVNDLFFGNVELNVGAECSAVTSGSDESDCDSEDVCNDLNNNDDNDFEISDSDKREAQCVHDFYENTCGCSRLYGKPCSSIVDRNVLNDYRNVCLETDKSELDMLIKVQLFHHRNNSSETSAKKHKTKERERVRQVYHFSGIQVCRETFAFAHGISRKTIDSIARSLDQDGFGARVHGNKGKSPKHALTMEDVKRVKQFLLSYANKYGLPLPGRLPNFRNEKTILLPSDKTKAEVHQEYLTLADEMSLRKICLSQFKTVWLEQCPHILIMKPATDLCHTCQSFSSTLSCSGNLNEEEKEDILSKYQEHVGHVKEQRDHYRDQCAAAKSTFVQLTPEQKIRGIAYSF</sequence>